<reference evidence="1" key="1">
    <citation type="submission" date="2021-05" db="EMBL/GenBank/DDBJ databases">
        <authorList>
            <person name="Scholz U."/>
            <person name="Mascher M."/>
            <person name="Fiebig A."/>
        </authorList>
    </citation>
    <scope>NUCLEOTIDE SEQUENCE [LARGE SCALE GENOMIC DNA]</scope>
</reference>
<organism evidence="1 2">
    <name type="scientific">Avena sativa</name>
    <name type="common">Oat</name>
    <dbReference type="NCBI Taxonomy" id="4498"/>
    <lineage>
        <taxon>Eukaryota</taxon>
        <taxon>Viridiplantae</taxon>
        <taxon>Streptophyta</taxon>
        <taxon>Embryophyta</taxon>
        <taxon>Tracheophyta</taxon>
        <taxon>Spermatophyta</taxon>
        <taxon>Magnoliopsida</taxon>
        <taxon>Liliopsida</taxon>
        <taxon>Poales</taxon>
        <taxon>Poaceae</taxon>
        <taxon>BOP clade</taxon>
        <taxon>Pooideae</taxon>
        <taxon>Poodae</taxon>
        <taxon>Poeae</taxon>
        <taxon>Poeae Chloroplast Group 1 (Aveneae type)</taxon>
        <taxon>Aveninae</taxon>
        <taxon>Avena</taxon>
    </lineage>
</organism>
<accession>A0ACD5VES9</accession>
<dbReference type="EnsemblPlants" id="AVESA.00010b.r2.3AG0413150.1">
    <property type="protein sequence ID" value="AVESA.00010b.r2.3AG0413150.1.CDS"/>
    <property type="gene ID" value="AVESA.00010b.r2.3AG0413150"/>
</dbReference>
<sequence length="901" mass="98999">MATVDHDEEIEWRDYLVLLATLVASVTYVAGLNPPGVEGSAIEPTYAHRYTVFFYCNAIAFVASLVVIMFLLDRRISSNGVGLAVLRSAMLLDLLALMAAFAAGGCRDVIASIYVSALFALVFAYLAVHLSLARLRTKSADSGPCAPAEEIHLEEEWRKFLMLLATFATPLTYGAGLAPPGGFWSKTKGDHRAGAPLLHDGPNKIRYDVFFYANACSFTASLAIIMLLMSRSLSRHLSRSYALPVCVLVELLGLIAAFAAGSSRWVTMTMYVGSLFGAVVVYIVLHFVVAVFAMDTFKQWRAALRRVMTCANLTDMEVKQAMPEQDNAISSNAPKEENEDVVATTSSTLTYNNNGKAGENVKDEKSQSLRLLLATLSATVTYQAGLSPPGGVWPEGHPGHVPGNPVLLDMHPKRYKAFYHCNTAAFVASLFVIIIVQRTEEGSRGSIRSVALYTVIILDMFGLMGAYVAGSCRDATATIYVLSLAVALFVYSIANVPCVEYGRCKLINLIQRVSTMLARALLRVHFLDEYLMEYLKRKRNFLLQLAMLIATLTYQTGLNPPGGFWIESKEDKRLNVGDPALIDYYSTRYHVFFYCNATGFMASIVVIQLLMNKTLYNHGIHRILVHICILVMLLGIMGAYAAGSCRKLRTSIYVFALVAAVVTFLILQILLYVSAIRDHWLELSWIPQCVKGVLKPFSTGPALPSRENEIREVSSEQSQKYPIGDIGNMDLMLLGMLGATMTYQAGLTPPGGTVGDNDTISSSSMFPSPLVVAGDPIMFDSNASRFQAFFYCNATSFVASVIVVMLLLMRTVWKHHAPMWVVKTAVVLDQLGLLGAYTAGSCRDWETSVYVIVELVAIVVVFITLYVLRFDNMVNKVKRLKAWKCCGEGNEDQAGRNGADV</sequence>
<name>A0ACD5VES9_AVESA</name>
<evidence type="ECO:0000313" key="1">
    <source>
        <dbReference type="EnsemblPlants" id="AVESA.00010b.r2.3AG0413150.1.CDS"/>
    </source>
</evidence>
<evidence type="ECO:0000313" key="2">
    <source>
        <dbReference type="Proteomes" id="UP001732700"/>
    </source>
</evidence>
<keyword evidence="2" id="KW-1185">Reference proteome</keyword>
<dbReference type="Proteomes" id="UP001732700">
    <property type="component" value="Chromosome 3A"/>
</dbReference>
<reference evidence="1" key="2">
    <citation type="submission" date="2025-09" db="UniProtKB">
        <authorList>
            <consortium name="EnsemblPlants"/>
        </authorList>
    </citation>
    <scope>IDENTIFICATION</scope>
</reference>
<proteinExistence type="predicted"/>
<protein>
    <submittedName>
        <fullName evidence="1">Uncharacterized protein</fullName>
    </submittedName>
</protein>